<feature type="signal peptide" evidence="1">
    <location>
        <begin position="1"/>
        <end position="26"/>
    </location>
</feature>
<accession>A0A2U3NVX8</accession>
<dbReference type="Proteomes" id="UP000240988">
    <property type="component" value="Unassembled WGS sequence"/>
</dbReference>
<dbReference type="EMBL" id="FUFA01000004">
    <property type="protein sequence ID" value="SPM35605.1"/>
    <property type="molecule type" value="Genomic_DNA"/>
</dbReference>
<evidence type="ECO:0000256" key="1">
    <source>
        <dbReference type="SAM" id="SignalP"/>
    </source>
</evidence>
<proteinExistence type="predicted"/>
<name>A0A2U3NVX8_9MYCO</name>
<reference evidence="2 3" key="1">
    <citation type="submission" date="2017-01" db="EMBL/GenBank/DDBJ databases">
        <authorList>
            <consortium name="Urmite Genomes"/>
        </authorList>
    </citation>
    <scope>NUCLEOTIDE SEQUENCE [LARGE SCALE GENOMIC DNA]</scope>
    <source>
        <strain evidence="2 3">AB57</strain>
    </source>
</reference>
<dbReference type="OrthoDB" id="4747025at2"/>
<sequence length="138" mass="14456">MRINTFMAAAVIAGAGLCVSAPVARAADETKMNGVYTYVDEDGVTGTWIINTTCTPGCVAHVGTSLDSGFDAQLVNGRYTVTRTVPEGAVCPDNSSHPVTVNQSWDPATLIGEVDFLETSAPCGLADPHDYFSLTRIG</sequence>
<gene>
    <name evidence="2" type="ORF">MRAB57_3430</name>
</gene>
<evidence type="ECO:0008006" key="4">
    <source>
        <dbReference type="Google" id="ProtNLM"/>
    </source>
</evidence>
<feature type="chain" id="PRO_5015750499" description="Lipoprotein" evidence="1">
    <location>
        <begin position="27"/>
        <end position="138"/>
    </location>
</feature>
<dbReference type="AlphaFoldDB" id="A0A2U3NVX8"/>
<keyword evidence="3" id="KW-1185">Reference proteome</keyword>
<evidence type="ECO:0000313" key="3">
    <source>
        <dbReference type="Proteomes" id="UP000240988"/>
    </source>
</evidence>
<protein>
    <recommendedName>
        <fullName evidence="4">Lipoprotein</fullName>
    </recommendedName>
</protein>
<organism evidence="2 3">
    <name type="scientific">Mycobacterium rhizamassiliense</name>
    <dbReference type="NCBI Taxonomy" id="1841860"/>
    <lineage>
        <taxon>Bacteria</taxon>
        <taxon>Bacillati</taxon>
        <taxon>Actinomycetota</taxon>
        <taxon>Actinomycetes</taxon>
        <taxon>Mycobacteriales</taxon>
        <taxon>Mycobacteriaceae</taxon>
        <taxon>Mycobacterium</taxon>
    </lineage>
</organism>
<dbReference type="RefSeq" id="WP_077088423.1">
    <property type="nucleotide sequence ID" value="NZ_LT721901.1"/>
</dbReference>
<keyword evidence="1" id="KW-0732">Signal</keyword>
<evidence type="ECO:0000313" key="2">
    <source>
        <dbReference type="EMBL" id="SPM35605.1"/>
    </source>
</evidence>